<dbReference type="Proteomes" id="UP001165090">
    <property type="component" value="Unassembled WGS sequence"/>
</dbReference>
<evidence type="ECO:0000313" key="2">
    <source>
        <dbReference type="Proteomes" id="UP001165090"/>
    </source>
</evidence>
<dbReference type="EMBL" id="BSDZ01000086">
    <property type="protein sequence ID" value="GLI69318.1"/>
    <property type="molecule type" value="Genomic_DNA"/>
</dbReference>
<evidence type="ECO:0000313" key="1">
    <source>
        <dbReference type="EMBL" id="GLI69318.1"/>
    </source>
</evidence>
<keyword evidence="2" id="KW-1185">Reference proteome</keyword>
<protein>
    <recommendedName>
        <fullName evidence="3">F-box domain-containing protein</fullName>
    </recommendedName>
</protein>
<accession>A0ABQ5SHA2</accession>
<comment type="caution">
    <text evidence="1">The sequence shown here is derived from an EMBL/GenBank/DDBJ whole genome shotgun (WGS) entry which is preliminary data.</text>
</comment>
<proteinExistence type="predicted"/>
<gene>
    <name evidence="1" type="ORF">VaNZ11_013897</name>
</gene>
<reference evidence="1 2" key="1">
    <citation type="journal article" date="2023" name="IScience">
        <title>Expanded male sex-determining region conserved during the evolution of homothallism in the green alga Volvox.</title>
        <authorList>
            <person name="Yamamoto K."/>
            <person name="Matsuzaki R."/>
            <person name="Mahakham W."/>
            <person name="Heman W."/>
            <person name="Sekimoto H."/>
            <person name="Kawachi M."/>
            <person name="Minakuchi Y."/>
            <person name="Toyoda A."/>
            <person name="Nozaki H."/>
        </authorList>
    </citation>
    <scope>NUCLEOTIDE SEQUENCE [LARGE SCALE GENOMIC DNA]</scope>
    <source>
        <strain evidence="1 2">NIES-4468</strain>
    </source>
</reference>
<evidence type="ECO:0008006" key="3">
    <source>
        <dbReference type="Google" id="ProtNLM"/>
    </source>
</evidence>
<organism evidence="1 2">
    <name type="scientific">Volvox africanus</name>
    <dbReference type="NCBI Taxonomy" id="51714"/>
    <lineage>
        <taxon>Eukaryota</taxon>
        <taxon>Viridiplantae</taxon>
        <taxon>Chlorophyta</taxon>
        <taxon>core chlorophytes</taxon>
        <taxon>Chlorophyceae</taxon>
        <taxon>CS clade</taxon>
        <taxon>Chlamydomonadales</taxon>
        <taxon>Volvocaceae</taxon>
        <taxon>Volvox</taxon>
    </lineage>
</organism>
<dbReference type="SUPFAM" id="SSF140860">
    <property type="entry name" value="Pseudo ankyrin repeat-like"/>
    <property type="match status" value="1"/>
</dbReference>
<dbReference type="PANTHER" id="PTHR12393">
    <property type="entry name" value="SPHINGOMYELIN PHOSPHODIESTERASE RELATED"/>
    <property type="match status" value="1"/>
</dbReference>
<dbReference type="PANTHER" id="PTHR12393:SF6">
    <property type="entry name" value="SPHINGOMYELIN PHOSPHODIESTERASE 2"/>
    <property type="match status" value="1"/>
</dbReference>
<name>A0ABQ5SHA2_9CHLO</name>
<sequence length="495" mass="54907">MQNCCCNPRECDDGFWSGGPAEIWRSMPLHLALHVASFLPPNEIAYSARALCSAAAARFSKPEHKTIHLSQPVPREAFFERWVAPGAMRNLTSYQREKLLILTAGSGGHPANLIVAIGASCISPCDERIFEAAGRSGCLETCQLLWPLECGVGQRARGKAMMLGAAKAGKEDIIIWLHQDHSVPLEFSDDDKEEYEPEPFSVMATLLEAGHETICHLLHNQYCVPYTGEFITHAASRGNLTICQSLHQAVVEADWCKAYRAASAGGHDHVCLWIVSAGCIYLKDAVKLAASEGRTGLVDRLLNDSGSYNNAPVHAWWHEVLSGAATGCTFNTLRALFEHPKAMLNGGRYRLVGKDKRKDVVLSSAVNSHTDDWQEKVVWLMEKEGMHESVDMEEFERLRIAVRRTKNDCLDDILARLVWLREKGLLSMSQQYISHRSSMKLAESLLTEGNTSYQFPLRDRPWYHLGSSGEGPLESSSAAAGVGLQYRIVECGRNR</sequence>